<evidence type="ECO:0000256" key="1">
    <source>
        <dbReference type="SAM" id="SignalP"/>
    </source>
</evidence>
<feature type="signal peptide" evidence="1">
    <location>
        <begin position="1"/>
        <end position="19"/>
    </location>
</feature>
<evidence type="ECO:0008006" key="4">
    <source>
        <dbReference type="Google" id="ProtNLM"/>
    </source>
</evidence>
<evidence type="ECO:0000313" key="3">
    <source>
        <dbReference type="Proteomes" id="UP001259982"/>
    </source>
</evidence>
<sequence>MLIRWLALVAIVLPLGAFAQSAAPIIQPEVRAIGAVPGSMQQVFGTEAVRAAVNQAIEANGYRAGAGVEGVPVATYVLRVQYIVHAQPGADTPLVAASASTQLLEGSDIGGGKLTLALYDGIQQSVRQAPELAEAGIAVREAFDAELADRIGKALAHLDRLRR</sequence>
<dbReference type="Proteomes" id="UP001259982">
    <property type="component" value="Unassembled WGS sequence"/>
</dbReference>
<dbReference type="EMBL" id="JAVRHY010000011">
    <property type="protein sequence ID" value="MDT0619166.1"/>
    <property type="molecule type" value="Genomic_DNA"/>
</dbReference>
<organism evidence="2 3">
    <name type="scientific">Spectribacter acetivorans</name>
    <dbReference type="NCBI Taxonomy" id="3075603"/>
    <lineage>
        <taxon>Bacteria</taxon>
        <taxon>Pseudomonadati</taxon>
        <taxon>Pseudomonadota</taxon>
        <taxon>Gammaproteobacteria</taxon>
        <taxon>Salinisphaerales</taxon>
        <taxon>Salinisphaeraceae</taxon>
        <taxon>Spectribacter</taxon>
    </lineage>
</organism>
<keyword evidence="1" id="KW-0732">Signal</keyword>
<proteinExistence type="predicted"/>
<protein>
    <recommendedName>
        <fullName evidence="4">DUF4136 domain-containing protein</fullName>
    </recommendedName>
</protein>
<gene>
    <name evidence="2" type="ORF">RM531_11840</name>
</gene>
<dbReference type="RefSeq" id="WP_311659515.1">
    <property type="nucleotide sequence ID" value="NZ_JAVRHY010000011.1"/>
</dbReference>
<evidence type="ECO:0000313" key="2">
    <source>
        <dbReference type="EMBL" id="MDT0619166.1"/>
    </source>
</evidence>
<feature type="chain" id="PRO_5045646591" description="DUF4136 domain-containing protein" evidence="1">
    <location>
        <begin position="20"/>
        <end position="163"/>
    </location>
</feature>
<keyword evidence="3" id="KW-1185">Reference proteome</keyword>
<reference evidence="2 3" key="1">
    <citation type="submission" date="2023-09" db="EMBL/GenBank/DDBJ databases">
        <authorList>
            <person name="Rey-Velasco X."/>
        </authorList>
    </citation>
    <scope>NUCLEOTIDE SEQUENCE [LARGE SCALE GENOMIC DNA]</scope>
    <source>
        <strain evidence="2 3">P385</strain>
    </source>
</reference>
<accession>A0ABU3B9M3</accession>
<comment type="caution">
    <text evidence="2">The sequence shown here is derived from an EMBL/GenBank/DDBJ whole genome shotgun (WGS) entry which is preliminary data.</text>
</comment>
<name>A0ABU3B9M3_9GAMM</name>